<sequence length="21" mass="2360">MVINLIALIVAIVKNNQKNNH</sequence>
<proteinExistence type="predicted"/>
<organism evidence="1 2">
    <name type="scientific">Oenococcus oeni</name>
    <name type="common">Leuconostoc oenos</name>
    <dbReference type="NCBI Taxonomy" id="1247"/>
    <lineage>
        <taxon>Bacteria</taxon>
        <taxon>Bacillati</taxon>
        <taxon>Bacillota</taxon>
        <taxon>Bacilli</taxon>
        <taxon>Lactobacillales</taxon>
        <taxon>Lactobacillaceae</taxon>
        <taxon>Oenococcus</taxon>
    </lineage>
</organism>
<dbReference type="Proteomes" id="UP000294726">
    <property type="component" value="Chromosome"/>
</dbReference>
<dbReference type="GeneID" id="99615252"/>
<reference evidence="1 2" key="1">
    <citation type="submission" date="2018-08" db="EMBL/GenBank/DDBJ databases">
        <authorList>
            <person name="Lorentzen P. G. S. M."/>
        </authorList>
    </citation>
    <scope>NUCLEOTIDE SEQUENCE [LARGE SCALE GENOMIC DNA]</scope>
    <source>
        <strain evidence="1 2">CRBO_1381</strain>
    </source>
</reference>
<evidence type="ECO:0000313" key="1">
    <source>
        <dbReference type="EMBL" id="VDB97362.1"/>
    </source>
</evidence>
<dbReference type="EMBL" id="LR031358">
    <property type="protein sequence ID" value="VDB97362.1"/>
    <property type="molecule type" value="Genomic_DNA"/>
</dbReference>
<name>A0AAQ2ZDY2_OENOE</name>
<gene>
    <name evidence="1" type="ORF">OENI_0366</name>
</gene>
<dbReference type="RefSeq" id="WP_394815297.1">
    <property type="nucleotide sequence ID" value="NZ_CP053280.1"/>
</dbReference>
<accession>A0AAQ2ZDY2</accession>
<protein>
    <submittedName>
        <fullName evidence="1">Uncharacterized protein</fullName>
    </submittedName>
</protein>
<dbReference type="AlphaFoldDB" id="A0AAQ2ZDY2"/>
<evidence type="ECO:0000313" key="2">
    <source>
        <dbReference type="Proteomes" id="UP000294726"/>
    </source>
</evidence>